<organism evidence="2 3">
    <name type="scientific">Cucurbita argyrosperma subsp. sororia</name>
    <dbReference type="NCBI Taxonomy" id="37648"/>
    <lineage>
        <taxon>Eukaryota</taxon>
        <taxon>Viridiplantae</taxon>
        <taxon>Streptophyta</taxon>
        <taxon>Embryophyta</taxon>
        <taxon>Tracheophyta</taxon>
        <taxon>Spermatophyta</taxon>
        <taxon>Magnoliopsida</taxon>
        <taxon>eudicotyledons</taxon>
        <taxon>Gunneridae</taxon>
        <taxon>Pentapetalae</taxon>
        <taxon>rosids</taxon>
        <taxon>fabids</taxon>
        <taxon>Cucurbitales</taxon>
        <taxon>Cucurbitaceae</taxon>
        <taxon>Cucurbiteae</taxon>
        <taxon>Cucurbita</taxon>
    </lineage>
</organism>
<reference evidence="2 3" key="1">
    <citation type="journal article" date="2021" name="Hortic Res">
        <title>The domestication of Cucurbita argyrosperma as revealed by the genome of its wild relative.</title>
        <authorList>
            <person name="Barrera-Redondo J."/>
            <person name="Sanchez-de la Vega G."/>
            <person name="Aguirre-Liguori J.A."/>
            <person name="Castellanos-Morales G."/>
            <person name="Gutierrez-Guerrero Y.T."/>
            <person name="Aguirre-Dugua X."/>
            <person name="Aguirre-Planter E."/>
            <person name="Tenaillon M.I."/>
            <person name="Lira-Saade R."/>
            <person name="Eguiarte L.E."/>
        </authorList>
    </citation>
    <scope>NUCLEOTIDE SEQUENCE [LARGE SCALE GENOMIC DNA]</scope>
    <source>
        <strain evidence="2">JBR-2021</strain>
    </source>
</reference>
<keyword evidence="1" id="KW-1133">Transmembrane helix</keyword>
<comment type="caution">
    <text evidence="2">The sequence shown here is derived from an EMBL/GenBank/DDBJ whole genome shotgun (WGS) entry which is preliminary data.</text>
</comment>
<evidence type="ECO:0000313" key="3">
    <source>
        <dbReference type="Proteomes" id="UP000685013"/>
    </source>
</evidence>
<feature type="non-terminal residue" evidence="2">
    <location>
        <position position="1"/>
    </location>
</feature>
<gene>
    <name evidence="2" type="ORF">SDJN03_25441</name>
</gene>
<protein>
    <submittedName>
        <fullName evidence="2">Uncharacterized protein</fullName>
    </submittedName>
</protein>
<keyword evidence="1" id="KW-0472">Membrane</keyword>
<evidence type="ECO:0000313" key="2">
    <source>
        <dbReference type="EMBL" id="KAG6574802.1"/>
    </source>
</evidence>
<sequence>MREILRQLAPRLLTVACYDREDKGLRELAADVLSAPWVKLFYHYINVDIFFPLIYINVLLALFLPSKRHGYIVERVER</sequence>
<proteinExistence type="predicted"/>
<keyword evidence="1" id="KW-0812">Transmembrane</keyword>
<dbReference type="AlphaFoldDB" id="A0AAV6M2N7"/>
<evidence type="ECO:0000256" key="1">
    <source>
        <dbReference type="SAM" id="Phobius"/>
    </source>
</evidence>
<keyword evidence="3" id="KW-1185">Reference proteome</keyword>
<dbReference type="EMBL" id="JAGKQH010000017">
    <property type="protein sequence ID" value="KAG6574802.1"/>
    <property type="molecule type" value="Genomic_DNA"/>
</dbReference>
<name>A0AAV6M2N7_9ROSI</name>
<feature type="transmembrane region" description="Helical" evidence="1">
    <location>
        <begin position="41"/>
        <end position="64"/>
    </location>
</feature>
<accession>A0AAV6M2N7</accession>
<dbReference type="Proteomes" id="UP000685013">
    <property type="component" value="Chromosome 17"/>
</dbReference>